<gene>
    <name evidence="5 8" type="primary">hrcA</name>
    <name evidence="8" type="ORF">JG29_06860</name>
</gene>
<keyword evidence="3 5" id="KW-0346">Stress response</keyword>
<evidence type="ECO:0000256" key="1">
    <source>
        <dbReference type="ARBA" id="ARBA00022491"/>
    </source>
</evidence>
<dbReference type="GO" id="GO:0003677">
    <property type="term" value="F:DNA binding"/>
    <property type="evidence" value="ECO:0007669"/>
    <property type="project" value="InterPro"/>
</dbReference>
<proteinExistence type="inferred from homology"/>
<dbReference type="InterPro" id="IPR036388">
    <property type="entry name" value="WH-like_DNA-bd_sf"/>
</dbReference>
<dbReference type="Gene3D" id="3.30.450.40">
    <property type="match status" value="1"/>
</dbReference>
<reference evidence="8 9" key="1">
    <citation type="submission" date="2014-12" db="EMBL/GenBank/DDBJ databases">
        <title>Comparative genomics of the lactic acid bacteria isolated from the honey bee gut.</title>
        <authorList>
            <person name="Ellegaard K.M."/>
            <person name="Tamarit D."/>
            <person name="Javelind E."/>
            <person name="Olofsson T."/>
            <person name="Andersson S.G."/>
            <person name="Vasquez A."/>
        </authorList>
    </citation>
    <scope>NUCLEOTIDE SEQUENCE [LARGE SCALE GENOMIC DNA]</scope>
    <source>
        <strain evidence="8 9">Hon2</strain>
    </source>
</reference>
<dbReference type="OrthoDB" id="9783139at2"/>
<evidence type="ECO:0000259" key="6">
    <source>
        <dbReference type="Pfam" id="PF01628"/>
    </source>
</evidence>
<accession>A0A0F4KRD0</accession>
<dbReference type="NCBIfam" id="TIGR00331">
    <property type="entry name" value="hrcA"/>
    <property type="match status" value="1"/>
</dbReference>
<dbReference type="InterPro" id="IPR023120">
    <property type="entry name" value="WHTH_transcript_rep_HrcA_IDD"/>
</dbReference>
<comment type="caution">
    <text evidence="8">The sequence shown here is derived from an EMBL/GenBank/DDBJ whole genome shotgun (WGS) entry which is preliminary data.</text>
</comment>
<evidence type="ECO:0000313" key="9">
    <source>
        <dbReference type="Proteomes" id="UP000033695"/>
    </source>
</evidence>
<comment type="function">
    <text evidence="5">Negative regulator of class I heat shock genes (grpE-dnaK-dnaJ and groELS operons). Prevents heat-shock induction of these operons.</text>
</comment>
<dbReference type="Gene3D" id="1.10.10.10">
    <property type="entry name" value="Winged helix-like DNA-binding domain superfamily/Winged helix DNA-binding domain"/>
    <property type="match status" value="1"/>
</dbReference>
<dbReference type="RefSeq" id="WP_045922536.1">
    <property type="nucleotide sequence ID" value="NZ_JBHTHW010000003.1"/>
</dbReference>
<keyword evidence="1 5" id="KW-0678">Repressor</keyword>
<dbReference type="HAMAP" id="MF_00081">
    <property type="entry name" value="HrcA"/>
    <property type="match status" value="1"/>
</dbReference>
<dbReference type="Proteomes" id="UP000033695">
    <property type="component" value="Unassembled WGS sequence"/>
</dbReference>
<dbReference type="HOGENOM" id="CLU_050019_1_0_9"/>
<dbReference type="Pfam" id="PF03444">
    <property type="entry name" value="WHD_HrcA"/>
    <property type="match status" value="1"/>
</dbReference>
<name>A0A0F4KRD0_9LACO</name>
<evidence type="ECO:0000256" key="2">
    <source>
        <dbReference type="ARBA" id="ARBA00023015"/>
    </source>
</evidence>
<dbReference type="InterPro" id="IPR036390">
    <property type="entry name" value="WH_DNA-bd_sf"/>
</dbReference>
<feature type="domain" description="Heat-inducible transcription repressor HrcA C-terminal" evidence="6">
    <location>
        <begin position="105"/>
        <end position="331"/>
    </location>
</feature>
<protein>
    <recommendedName>
        <fullName evidence="5">Heat-inducible transcription repressor HrcA</fullName>
    </recommendedName>
</protein>
<dbReference type="PANTHER" id="PTHR34824">
    <property type="entry name" value="HEAT-INDUCIBLE TRANSCRIPTION REPRESSOR HRCA"/>
    <property type="match status" value="1"/>
</dbReference>
<dbReference type="PATRIC" id="fig|1218508.4.peg.701"/>
<comment type="similarity">
    <text evidence="5">Belongs to the HrcA family.</text>
</comment>
<keyword evidence="4 5" id="KW-0804">Transcription</keyword>
<dbReference type="Pfam" id="PF01628">
    <property type="entry name" value="HrcA"/>
    <property type="match status" value="1"/>
</dbReference>
<organism evidence="8 9">
    <name type="scientific">Bombilactobacillus mellis</name>
    <dbReference type="NCBI Taxonomy" id="1218508"/>
    <lineage>
        <taxon>Bacteria</taxon>
        <taxon>Bacillati</taxon>
        <taxon>Bacillota</taxon>
        <taxon>Bacilli</taxon>
        <taxon>Lactobacillales</taxon>
        <taxon>Lactobacillaceae</taxon>
        <taxon>Bombilactobacillus</taxon>
    </lineage>
</organism>
<dbReference type="PANTHER" id="PTHR34824:SF1">
    <property type="entry name" value="HEAT-INDUCIBLE TRANSCRIPTION REPRESSOR HRCA"/>
    <property type="match status" value="1"/>
</dbReference>
<dbReference type="AlphaFoldDB" id="A0A0F4KRD0"/>
<feature type="domain" description="Winged helix-turn-helix transcription repressor HrcA DNA-binding" evidence="7">
    <location>
        <begin position="2"/>
        <end position="58"/>
    </location>
</feature>
<evidence type="ECO:0000256" key="4">
    <source>
        <dbReference type="ARBA" id="ARBA00023163"/>
    </source>
</evidence>
<dbReference type="SUPFAM" id="SSF55781">
    <property type="entry name" value="GAF domain-like"/>
    <property type="match status" value="1"/>
</dbReference>
<evidence type="ECO:0000259" key="7">
    <source>
        <dbReference type="Pfam" id="PF03444"/>
    </source>
</evidence>
<keyword evidence="2 5" id="KW-0805">Transcription regulation</keyword>
<dbReference type="PIRSF" id="PIRSF005485">
    <property type="entry name" value="HrcA"/>
    <property type="match status" value="1"/>
</dbReference>
<dbReference type="InterPro" id="IPR002571">
    <property type="entry name" value="HrcA"/>
</dbReference>
<sequence>MITDRQAQILKAIVQQYIETGQPIGSKALLDVLPTHVSSATIRNDMASLEKAGLIEKIHLSSGRVPSDKGYRYYLDNLLEPINVSEQISELIQSDFSKPQFNKIDEIVQQSAKILSTLTSYTAIALGPESKNTKLTGFRIVSLSQQQIMAIIVTSSGDVYNQIFKIPADLPGDQIESVVRIINDQLVGETLSKVSQRLKTDFPYLVSQYLRTPDGFLSMLDEIIANVSADHFFVDGKSNLFNYIDVRNSSNLKYLYSLFDSDRDLTRLLGLDQNDLDTDQGPSISVQLGDELDPQILKNYSLITARYSVGDYGKGLIALLGPTNMPYSQLIGLIASLRKELAKRLFDYFREINGNSS</sequence>
<evidence type="ECO:0000313" key="8">
    <source>
        <dbReference type="EMBL" id="KJY49232.1"/>
    </source>
</evidence>
<evidence type="ECO:0000256" key="3">
    <source>
        <dbReference type="ARBA" id="ARBA00023016"/>
    </source>
</evidence>
<dbReference type="Gene3D" id="3.30.390.60">
    <property type="entry name" value="Heat-inducible transcription repressor hrca homolog, domain 3"/>
    <property type="match status" value="1"/>
</dbReference>
<dbReference type="SUPFAM" id="SSF46785">
    <property type="entry name" value="Winged helix' DNA-binding domain"/>
    <property type="match status" value="1"/>
</dbReference>
<keyword evidence="9" id="KW-1185">Reference proteome</keyword>
<dbReference type="InterPro" id="IPR021153">
    <property type="entry name" value="HrcA_C"/>
</dbReference>
<dbReference type="STRING" id="1218508.JG29_06860"/>
<dbReference type="InterPro" id="IPR005104">
    <property type="entry name" value="WHTH_HrcA_DNA-bd"/>
</dbReference>
<dbReference type="EMBL" id="JXBZ01000005">
    <property type="protein sequence ID" value="KJY49232.1"/>
    <property type="molecule type" value="Genomic_DNA"/>
</dbReference>
<evidence type="ECO:0000256" key="5">
    <source>
        <dbReference type="HAMAP-Rule" id="MF_00081"/>
    </source>
</evidence>
<dbReference type="GO" id="GO:0045892">
    <property type="term" value="P:negative regulation of DNA-templated transcription"/>
    <property type="evidence" value="ECO:0007669"/>
    <property type="project" value="UniProtKB-UniRule"/>
</dbReference>
<dbReference type="InterPro" id="IPR029016">
    <property type="entry name" value="GAF-like_dom_sf"/>
</dbReference>